<protein>
    <submittedName>
        <fullName evidence="1">Uncharacterized protein</fullName>
    </submittedName>
</protein>
<accession>A0A0K1NJH3</accession>
<organism evidence="1 2">
    <name type="scientific">Prevotella fusca JCM 17724</name>
    <dbReference type="NCBI Taxonomy" id="1236517"/>
    <lineage>
        <taxon>Bacteria</taxon>
        <taxon>Pseudomonadati</taxon>
        <taxon>Bacteroidota</taxon>
        <taxon>Bacteroidia</taxon>
        <taxon>Bacteroidales</taxon>
        <taxon>Prevotellaceae</taxon>
        <taxon>Prevotella</taxon>
    </lineage>
</organism>
<dbReference type="AlphaFoldDB" id="A0A0K1NJH3"/>
<dbReference type="Proteomes" id="UP000060345">
    <property type="component" value="Chromosome 1"/>
</dbReference>
<name>A0A0K1NJH3_9BACT</name>
<sequence length="66" mass="7617">MQVNLSAEEKEILFSSKGFVRVPKKGTGNNLLKRAYLIIRKSELKNDPLLINDIVDGFKKLYPYFD</sequence>
<dbReference type="EMBL" id="CP012074">
    <property type="protein sequence ID" value="AKU69180.1"/>
    <property type="molecule type" value="Genomic_DNA"/>
</dbReference>
<proteinExistence type="predicted"/>
<dbReference type="KEGG" id="pfus:ADJ77_05020"/>
<evidence type="ECO:0000313" key="1">
    <source>
        <dbReference type="EMBL" id="AKU69180.1"/>
    </source>
</evidence>
<gene>
    <name evidence="1" type="ORF">ADJ77_05020</name>
</gene>
<evidence type="ECO:0000313" key="2">
    <source>
        <dbReference type="Proteomes" id="UP000060345"/>
    </source>
</evidence>
<reference evidence="1 2" key="1">
    <citation type="submission" date="2015-07" db="EMBL/GenBank/DDBJ databases">
        <authorList>
            <person name="Noorani M."/>
        </authorList>
    </citation>
    <scope>NUCLEOTIDE SEQUENCE [LARGE SCALE GENOMIC DNA]</scope>
    <source>
        <strain evidence="1 2">W1435</strain>
    </source>
</reference>